<protein>
    <recommendedName>
        <fullName evidence="13">MBD domain-containing protein</fullName>
    </recommendedName>
</protein>
<feature type="domain" description="MBD" evidence="13">
    <location>
        <begin position="49"/>
        <end position="120"/>
    </location>
</feature>
<dbReference type="GO" id="GO:0008270">
    <property type="term" value="F:zinc ion binding"/>
    <property type="evidence" value="ECO:0007669"/>
    <property type="project" value="UniProtKB-KW"/>
</dbReference>
<comment type="subcellular location">
    <subcellularLocation>
        <location evidence="1">Nucleus</location>
    </subcellularLocation>
</comment>
<dbReference type="EMBL" id="CADEAL010004302">
    <property type="protein sequence ID" value="CAB1456534.1"/>
    <property type="molecule type" value="Genomic_DNA"/>
</dbReference>
<evidence type="ECO:0000256" key="5">
    <source>
        <dbReference type="ARBA" id="ARBA00022833"/>
    </source>
</evidence>
<dbReference type="SUPFAM" id="SSF54171">
    <property type="entry name" value="DNA-binding domain"/>
    <property type="match status" value="1"/>
</dbReference>
<evidence type="ECO:0000259" key="13">
    <source>
        <dbReference type="PROSITE" id="PS50982"/>
    </source>
</evidence>
<proteinExistence type="inferred from homology"/>
<evidence type="ECO:0000256" key="12">
    <source>
        <dbReference type="SAM" id="Coils"/>
    </source>
</evidence>
<dbReference type="AlphaFoldDB" id="A0A9N7VVJ1"/>
<dbReference type="SMART" id="SM00391">
    <property type="entry name" value="MBD"/>
    <property type="match status" value="1"/>
</dbReference>
<feature type="coiled-coil region" evidence="12">
    <location>
        <begin position="144"/>
        <end position="187"/>
    </location>
</feature>
<organism evidence="14 15">
    <name type="scientific">Pleuronectes platessa</name>
    <name type="common">European plaice</name>
    <dbReference type="NCBI Taxonomy" id="8262"/>
    <lineage>
        <taxon>Eukaryota</taxon>
        <taxon>Metazoa</taxon>
        <taxon>Chordata</taxon>
        <taxon>Craniata</taxon>
        <taxon>Vertebrata</taxon>
        <taxon>Euteleostomi</taxon>
        <taxon>Actinopterygii</taxon>
        <taxon>Neopterygii</taxon>
        <taxon>Teleostei</taxon>
        <taxon>Neoteleostei</taxon>
        <taxon>Acanthomorphata</taxon>
        <taxon>Carangaria</taxon>
        <taxon>Pleuronectiformes</taxon>
        <taxon>Pleuronectoidei</taxon>
        <taxon>Pleuronectidae</taxon>
        <taxon>Pleuronectes</taxon>
    </lineage>
</organism>
<evidence type="ECO:0000256" key="7">
    <source>
        <dbReference type="ARBA" id="ARBA00023054"/>
    </source>
</evidence>
<keyword evidence="9" id="KW-0238">DNA-binding</keyword>
<dbReference type="Pfam" id="PF01429">
    <property type="entry name" value="MBD"/>
    <property type="match status" value="1"/>
</dbReference>
<keyword evidence="7 12" id="KW-0175">Coiled coil</keyword>
<dbReference type="GO" id="GO:0003677">
    <property type="term" value="F:DNA binding"/>
    <property type="evidence" value="ECO:0007669"/>
    <property type="project" value="UniProtKB-KW"/>
</dbReference>
<dbReference type="PANTHER" id="PTHR45915">
    <property type="entry name" value="TRANSCRIPTION INTERMEDIARY FACTOR"/>
    <property type="match status" value="1"/>
</dbReference>
<dbReference type="Gene3D" id="3.30.890.10">
    <property type="entry name" value="Methyl-cpg-binding Protein 2, Chain A"/>
    <property type="match status" value="1"/>
</dbReference>
<evidence type="ECO:0000256" key="3">
    <source>
        <dbReference type="ARBA" id="ARBA00022723"/>
    </source>
</evidence>
<comment type="similarity">
    <text evidence="2">Belongs to the WAL family.</text>
</comment>
<evidence type="ECO:0000256" key="8">
    <source>
        <dbReference type="ARBA" id="ARBA00023117"/>
    </source>
</evidence>
<keyword evidence="15" id="KW-1185">Reference proteome</keyword>
<dbReference type="GO" id="GO:0000785">
    <property type="term" value="C:chromatin"/>
    <property type="evidence" value="ECO:0007669"/>
    <property type="project" value="TreeGrafter"/>
</dbReference>
<evidence type="ECO:0000256" key="1">
    <source>
        <dbReference type="ARBA" id="ARBA00004123"/>
    </source>
</evidence>
<evidence type="ECO:0000256" key="2">
    <source>
        <dbReference type="ARBA" id="ARBA00007444"/>
    </source>
</evidence>
<dbReference type="FunFam" id="3.30.890.10:FF:000002">
    <property type="entry name" value="Bromodomain adjacent to zinc finger domain protein 2B"/>
    <property type="match status" value="1"/>
</dbReference>
<keyword evidence="6" id="KW-0805">Transcription regulation</keyword>
<keyword evidence="8" id="KW-0103">Bromodomain</keyword>
<comment type="caution">
    <text evidence="14">The sequence shown here is derived from an EMBL/GenBank/DDBJ whole genome shotgun (WGS) entry which is preliminary data.</text>
</comment>
<gene>
    <name evidence="14" type="ORF">PLEPLA_LOCUS44318</name>
</gene>
<dbReference type="PROSITE" id="PS50982">
    <property type="entry name" value="MBD"/>
    <property type="match status" value="1"/>
</dbReference>
<dbReference type="InterPro" id="IPR016177">
    <property type="entry name" value="DNA-bd_dom_sf"/>
</dbReference>
<keyword evidence="3" id="KW-0479">Metal-binding</keyword>
<evidence type="ECO:0000256" key="9">
    <source>
        <dbReference type="ARBA" id="ARBA00023125"/>
    </source>
</evidence>
<evidence type="ECO:0000256" key="11">
    <source>
        <dbReference type="ARBA" id="ARBA00023242"/>
    </source>
</evidence>
<dbReference type="GO" id="GO:0005634">
    <property type="term" value="C:nucleus"/>
    <property type="evidence" value="ECO:0007669"/>
    <property type="project" value="UniProtKB-SubCell"/>
</dbReference>
<reference evidence="14" key="1">
    <citation type="submission" date="2020-03" db="EMBL/GenBank/DDBJ databases">
        <authorList>
            <person name="Weist P."/>
        </authorList>
    </citation>
    <scope>NUCLEOTIDE SEQUENCE</scope>
</reference>
<evidence type="ECO:0000256" key="10">
    <source>
        <dbReference type="ARBA" id="ARBA00023163"/>
    </source>
</evidence>
<sequence>MSQQRHLYTAPEFTLTDLHENLKQRCIMFTRTKKRLRSRFCGSGKTSGVTDERVLKSPLEFGWQRETRIRSVAGRLQGEVAYFAPCGKILRRYPDVTKYLVQNGIMEIARDNFSFSPKVKVGAFYEAREGPEEKEMQRLQAVMRKQLETEKRRQDIMLIKAEENRKKAEEKERVKQEKTEEKRLNKERSLQLKRLALAKAKALKKPNKDMCLADLKCSPKSLVCKDTTAKVRLMWRSWRNTK</sequence>
<evidence type="ECO:0000256" key="4">
    <source>
        <dbReference type="ARBA" id="ARBA00022771"/>
    </source>
</evidence>
<keyword evidence="10" id="KW-0804">Transcription</keyword>
<dbReference type="InterPro" id="IPR001739">
    <property type="entry name" value="Methyl_CpG_DNA-bd"/>
</dbReference>
<evidence type="ECO:0000256" key="6">
    <source>
        <dbReference type="ARBA" id="ARBA00023015"/>
    </source>
</evidence>
<evidence type="ECO:0000313" key="15">
    <source>
        <dbReference type="Proteomes" id="UP001153269"/>
    </source>
</evidence>
<name>A0A9N7VVJ1_PLEPL</name>
<keyword evidence="11" id="KW-0539">Nucleus</keyword>
<keyword evidence="4" id="KW-0863">Zinc-finger</keyword>
<evidence type="ECO:0000313" key="14">
    <source>
        <dbReference type="EMBL" id="CAB1456534.1"/>
    </source>
</evidence>
<accession>A0A9N7VVJ1</accession>
<keyword evidence="5" id="KW-0862">Zinc</keyword>
<dbReference type="PANTHER" id="PTHR45915:SF1">
    <property type="entry name" value="BROMODOMAIN ADJACENT TO ZINC FINGER DOMAIN PROTEIN 2B"/>
    <property type="match status" value="1"/>
</dbReference>
<dbReference type="Proteomes" id="UP001153269">
    <property type="component" value="Unassembled WGS sequence"/>
</dbReference>